<keyword evidence="9" id="KW-1185">Reference proteome</keyword>
<gene>
    <name evidence="10" type="primary">LOC106178309</name>
</gene>
<dbReference type="InterPro" id="IPR029485">
    <property type="entry name" value="CAT_C"/>
</dbReference>
<evidence type="ECO:0000256" key="4">
    <source>
        <dbReference type="ARBA" id="ARBA00022989"/>
    </source>
</evidence>
<protein>
    <submittedName>
        <fullName evidence="10">Cationic amino acid transporter 4</fullName>
    </submittedName>
</protein>
<dbReference type="GO" id="GO:0005886">
    <property type="term" value="C:plasma membrane"/>
    <property type="evidence" value="ECO:0007669"/>
    <property type="project" value="TreeGrafter"/>
</dbReference>
<evidence type="ECO:0000313" key="9">
    <source>
        <dbReference type="Proteomes" id="UP000085678"/>
    </source>
</evidence>
<feature type="compositionally biased region" description="Acidic residues" evidence="6">
    <location>
        <begin position="530"/>
        <end position="542"/>
    </location>
</feature>
<feature type="transmembrane region" description="Helical" evidence="7">
    <location>
        <begin position="195"/>
        <end position="214"/>
    </location>
</feature>
<proteinExistence type="predicted"/>
<evidence type="ECO:0000256" key="3">
    <source>
        <dbReference type="ARBA" id="ARBA00022692"/>
    </source>
</evidence>
<dbReference type="RefSeq" id="XP_013416886.1">
    <property type="nucleotide sequence ID" value="XM_013561432.2"/>
</dbReference>
<feature type="transmembrane region" description="Helical" evidence="7">
    <location>
        <begin position="313"/>
        <end position="336"/>
    </location>
</feature>
<feature type="transmembrane region" description="Helical" evidence="7">
    <location>
        <begin position="268"/>
        <end position="293"/>
    </location>
</feature>
<feature type="region of interest" description="Disordered" evidence="6">
    <location>
        <begin position="744"/>
        <end position="786"/>
    </location>
</feature>
<feature type="transmembrane region" description="Helical" evidence="7">
    <location>
        <begin position="61"/>
        <end position="83"/>
    </location>
</feature>
<feature type="region of interest" description="Disordered" evidence="6">
    <location>
        <begin position="506"/>
        <end position="569"/>
    </location>
</feature>
<organism evidence="9 10">
    <name type="scientific">Lingula anatina</name>
    <name type="common">Brachiopod</name>
    <name type="synonym">Lingula unguis</name>
    <dbReference type="NCBI Taxonomy" id="7574"/>
    <lineage>
        <taxon>Eukaryota</taxon>
        <taxon>Metazoa</taxon>
        <taxon>Spiralia</taxon>
        <taxon>Lophotrochozoa</taxon>
        <taxon>Brachiopoda</taxon>
        <taxon>Linguliformea</taxon>
        <taxon>Lingulata</taxon>
        <taxon>Lingulida</taxon>
        <taxon>Linguloidea</taxon>
        <taxon>Lingulidae</taxon>
        <taxon>Lingula</taxon>
    </lineage>
</organism>
<evidence type="ECO:0000256" key="6">
    <source>
        <dbReference type="SAM" id="MobiDB-lite"/>
    </source>
</evidence>
<feature type="transmembrane region" description="Helical" evidence="7">
    <location>
        <begin position="357"/>
        <end position="381"/>
    </location>
</feature>
<feature type="transmembrane region" description="Helical" evidence="7">
    <location>
        <begin position="166"/>
        <end position="183"/>
    </location>
</feature>
<feature type="transmembrane region" description="Helical" evidence="7">
    <location>
        <begin position="628"/>
        <end position="648"/>
    </location>
</feature>
<feature type="transmembrane region" description="Helical" evidence="7">
    <location>
        <begin position="95"/>
        <end position="116"/>
    </location>
</feature>
<feature type="transmembrane region" description="Helical" evidence="7">
    <location>
        <begin position="387"/>
        <end position="409"/>
    </location>
</feature>
<evidence type="ECO:0000256" key="5">
    <source>
        <dbReference type="ARBA" id="ARBA00023136"/>
    </source>
</evidence>
<dbReference type="KEGG" id="lak:106178309"/>
<feature type="compositionally biased region" description="Basic and acidic residues" evidence="6">
    <location>
        <begin position="446"/>
        <end position="469"/>
    </location>
</feature>
<feature type="transmembrane region" description="Helical" evidence="7">
    <location>
        <begin position="683"/>
        <end position="703"/>
    </location>
</feature>
<keyword evidence="4 7" id="KW-1133">Transmembrane helix</keyword>
<reference evidence="10" key="1">
    <citation type="submission" date="2025-08" db="UniProtKB">
        <authorList>
            <consortium name="RefSeq"/>
        </authorList>
    </citation>
    <scope>IDENTIFICATION</scope>
    <source>
        <tissue evidence="10">Gonads</tissue>
    </source>
</reference>
<accession>A0A1S3K3P8</accession>
<dbReference type="InParanoid" id="A0A1S3K3P8"/>
<dbReference type="InterPro" id="IPR002293">
    <property type="entry name" value="AA/rel_permease1"/>
</dbReference>
<feature type="compositionally biased region" description="Basic and acidic residues" evidence="6">
    <location>
        <begin position="509"/>
        <end position="529"/>
    </location>
</feature>
<feature type="transmembrane region" description="Helical" evidence="7">
    <location>
        <begin position="660"/>
        <end position="677"/>
    </location>
</feature>
<dbReference type="Proteomes" id="UP000085678">
    <property type="component" value="Unplaced"/>
</dbReference>
<dbReference type="Pfam" id="PF13520">
    <property type="entry name" value="AA_permease_2"/>
    <property type="match status" value="1"/>
</dbReference>
<feature type="region of interest" description="Disordered" evidence="6">
    <location>
        <begin position="430"/>
        <end position="469"/>
    </location>
</feature>
<keyword evidence="2" id="KW-0813">Transport</keyword>
<dbReference type="PANTHER" id="PTHR43243">
    <property type="entry name" value="INNER MEMBRANE TRANSPORTER YGJI-RELATED"/>
    <property type="match status" value="1"/>
</dbReference>
<evidence type="ECO:0000256" key="7">
    <source>
        <dbReference type="SAM" id="Phobius"/>
    </source>
</evidence>
<evidence type="ECO:0000313" key="10">
    <source>
        <dbReference type="RefSeq" id="XP_013416886.1"/>
    </source>
</evidence>
<evidence type="ECO:0000256" key="1">
    <source>
        <dbReference type="ARBA" id="ARBA00004141"/>
    </source>
</evidence>
<dbReference type="PANTHER" id="PTHR43243:SF4">
    <property type="entry name" value="CATIONIC AMINO ACID TRANSPORTER 4"/>
    <property type="match status" value="1"/>
</dbReference>
<dbReference type="Gene3D" id="1.20.1740.10">
    <property type="entry name" value="Amino acid/polyamine transporter I"/>
    <property type="match status" value="2"/>
</dbReference>
<evidence type="ECO:0000256" key="2">
    <source>
        <dbReference type="ARBA" id="ARBA00022448"/>
    </source>
</evidence>
<keyword evidence="3 7" id="KW-0812">Transmembrane</keyword>
<dbReference type="AlphaFoldDB" id="A0A1S3K3P8"/>
<dbReference type="GO" id="GO:0015171">
    <property type="term" value="F:amino acid transmembrane transporter activity"/>
    <property type="evidence" value="ECO:0007669"/>
    <property type="project" value="TreeGrafter"/>
</dbReference>
<dbReference type="STRING" id="7574.A0A1S3K3P8"/>
<feature type="transmembrane region" description="Helical" evidence="7">
    <location>
        <begin position="593"/>
        <end position="616"/>
    </location>
</feature>
<feature type="transmembrane region" description="Helical" evidence="7">
    <location>
        <begin position="35"/>
        <end position="55"/>
    </location>
</feature>
<name>A0A1S3K3P8_LINAN</name>
<feature type="transmembrane region" description="Helical" evidence="7">
    <location>
        <begin position="234"/>
        <end position="256"/>
    </location>
</feature>
<sequence>MKAIENLCANFMRVKRLDHDLLTTPLLRCLSTMELYFFGLGCMMAVGVYVLNGSIVSYDAGPAACVSFLIAGVAASMSALCYAEFAARIPKAGSAYIYCYTTIGEFWAFIVGWNIILEYLLGVAVLARGWSSVIRHFIWGSNDVWKFMYSSPDLSKSKVFLTHPDYFAFGVILLTALVLVSGAKPSIRLSSMMTAVNLSIILFTTILSYCYGDIKNLTQSRDGLPYLPKGVEGVLNGAAKAFFAYIGFDCIAIAAEEAKNPAYSVPRAILAALGTILLVYFGTSTALASLLPYKLIDPASAFPAALAVNGLPWARYMVLVGSLFGLSTAISGQMFSLPRVIFAMACDGLFFKVFRRVGTWAHIPSLALLASIPVPAILALVMETETLIHFLSLGTLIAYTSVSASVLLFRYQPLSVADVATLQDYGLLSPKRPSSSGTRKQKTARLRGEDEHQSSLLEPGHEATIHKDTKPEHVVSHLDGAIKDDAVSDTDTAMSSETASTVTTVELNSVKDTKEVPREDDKETLKWDYDTQEPETDQDDPCEVPRKADVASSEATTDKPRRKPKKPLDSLKHIGALRSKFTKIPILKSCKPGLAVVCAVILHLVFSGSLAGTLLYMRDDQWRYDWMAILMIAVSVLGIISCHVTMVVHRRNDKFKTFKVPLVPLIPSFSMLINVVLMLQLSYITWLKMAVWVILGVIIYFGYGMQHSDEAQRPDVPFPYNLLETHSGVSYSSLGQTLMLQQPPNKYQSGHSHVDKDQGLTESDSIDDIYDNIQGPEEPILPRVER</sequence>
<comment type="subcellular location">
    <subcellularLocation>
        <location evidence="1">Membrane</location>
        <topology evidence="1">Multi-pass membrane protein</topology>
    </subcellularLocation>
</comment>
<keyword evidence="5 7" id="KW-0472">Membrane</keyword>
<dbReference type="OrthoDB" id="3900342at2759"/>
<feature type="domain" description="Cationic amino acid transporter C-terminal" evidence="8">
    <location>
        <begin position="658"/>
        <end position="708"/>
    </location>
</feature>
<dbReference type="GeneID" id="106178309"/>
<evidence type="ECO:0000259" key="8">
    <source>
        <dbReference type="Pfam" id="PF13906"/>
    </source>
</evidence>
<dbReference type="Pfam" id="PF13906">
    <property type="entry name" value="AA_permease_C"/>
    <property type="match status" value="1"/>
</dbReference>